<proteinExistence type="predicted"/>
<organism evidence="1 2">
    <name type="scientific">Pseudomonas amygdali pv. lachrymans</name>
    <name type="common">Pseudomonas syringae pv. lachrymans</name>
    <dbReference type="NCBI Taxonomy" id="53707"/>
    <lineage>
        <taxon>Bacteria</taxon>
        <taxon>Pseudomonadati</taxon>
        <taxon>Pseudomonadota</taxon>
        <taxon>Gammaproteobacteria</taxon>
        <taxon>Pseudomonadales</taxon>
        <taxon>Pseudomonadaceae</taxon>
        <taxon>Pseudomonas</taxon>
        <taxon>Pseudomonas amygdali</taxon>
    </lineage>
</organism>
<gene>
    <name evidence="1" type="ORF">ALP33_00307</name>
</gene>
<dbReference type="Proteomes" id="UP000271817">
    <property type="component" value="Unassembled WGS sequence"/>
</dbReference>
<evidence type="ECO:0000313" key="1">
    <source>
        <dbReference type="EMBL" id="RMU22831.1"/>
    </source>
</evidence>
<dbReference type="InterPro" id="IPR013762">
    <property type="entry name" value="Integrase-like_cat_sf"/>
</dbReference>
<name>A0AB37RBX9_PSEAV</name>
<dbReference type="Gene3D" id="1.10.443.10">
    <property type="entry name" value="Intergrase catalytic core"/>
    <property type="match status" value="1"/>
</dbReference>
<evidence type="ECO:0000313" key="2">
    <source>
        <dbReference type="Proteomes" id="UP000271817"/>
    </source>
</evidence>
<comment type="caution">
    <text evidence="1">The sequence shown here is derived from an EMBL/GenBank/DDBJ whole genome shotgun (WGS) entry which is preliminary data.</text>
</comment>
<dbReference type="RefSeq" id="WP_046834957.1">
    <property type="nucleotide sequence ID" value="NZ_CP127045.1"/>
</dbReference>
<dbReference type="GO" id="GO:0003677">
    <property type="term" value="F:DNA binding"/>
    <property type="evidence" value="ECO:0007669"/>
    <property type="project" value="InterPro"/>
</dbReference>
<reference evidence="1 2" key="1">
    <citation type="submission" date="2018-08" db="EMBL/GenBank/DDBJ databases">
        <title>Recombination of ecologically and evolutionarily significant loci maintains genetic cohesion in the Pseudomonas syringae species complex.</title>
        <authorList>
            <person name="Dillon M."/>
            <person name="Thakur S."/>
            <person name="Almeida R.N.D."/>
            <person name="Weir B.S."/>
            <person name="Guttman D.S."/>
        </authorList>
    </citation>
    <scope>NUCLEOTIDE SEQUENCE [LARGE SCALE GENOMIC DNA]</scope>
    <source>
        <strain evidence="1 2">ICMP 3402</strain>
    </source>
</reference>
<dbReference type="EMBL" id="RBTW01000028">
    <property type="protein sequence ID" value="RMU22831.1"/>
    <property type="molecule type" value="Genomic_DNA"/>
</dbReference>
<dbReference type="AlphaFoldDB" id="A0AB37RBX9"/>
<accession>A0AB37RBX9</accession>
<dbReference type="GO" id="GO:0015074">
    <property type="term" value="P:DNA integration"/>
    <property type="evidence" value="ECO:0007669"/>
    <property type="project" value="InterPro"/>
</dbReference>
<protein>
    <submittedName>
        <fullName evidence="1">Site-specific recombinase, phage integrase family</fullName>
    </submittedName>
</protein>
<dbReference type="GO" id="GO:0006310">
    <property type="term" value="P:DNA recombination"/>
    <property type="evidence" value="ECO:0007669"/>
    <property type="project" value="InterPro"/>
</dbReference>
<sequence length="684" mass="76479">MNLVAVSSLFAGIEGAAAVAPDVALQNGAIAPSPDFVLCRDSDGNTTAVYKEQVWDFNPYRLSAKKLNKIYFYTIFGSDGVEQQLLIEEAKYILYCLIYFVGGGRLGKLSASTVANYWFVIRTALIFCDRQKQKPAVGKLTLRQLLTTPVYLAAFLSENKNSHMTMRLVSSLLRALILVGEDRLGYRVVSAGDLKFNRGVYYQHPVIPTRIYLGLINSLSGLLDQMHGGVERFESFITNFDDCYYGLQQSNQSALGIGGKAHFRPDMADALKQHGLDKVFIGEFSCERKRYFSSALLRMQYVLKLVIHLYTGMRDQEVLRMPYNCLTNEVYIKETVDDNGVVRDRVKAVSILSTTTKFTAYKKSESWFAPGEVVNAVKVAQAICRGLANLYKINTDENCPLFLNPAILKNKRSEVGIGSLAASNVKFAAIKDLLIEPSDLQELSQTDTKRDFYSEAKFAIGQPWPLTSHQFRRSLAFYASNSGFVSLPSVKSQYKHMTIEMARYYSNGFENLRTIFGYYDLEKKEFVLPPSHVALEFQMGMPMAVANQLLSDVLFRDAPLFGGTGSYMEKQKARLDKAEVCIEAVRAETVARVKNGDISYRATLLGGCTKIGRCDAFLLGNYTECLSCEEAIIKPEMVNAAIEAASAELVNYAESSGEYQITKGDLERLLQFKTRLIDRLEVSN</sequence>